<dbReference type="AlphaFoldDB" id="A0A182MFU5"/>
<evidence type="ECO:0000256" key="2">
    <source>
        <dbReference type="ARBA" id="ARBA00022737"/>
    </source>
</evidence>
<dbReference type="Pfam" id="PF00052">
    <property type="entry name" value="Laminin_B"/>
    <property type="match status" value="1"/>
</dbReference>
<reference evidence="6" key="2">
    <citation type="submission" date="2020-05" db="UniProtKB">
        <authorList>
            <consortium name="EnsemblMetazoa"/>
        </authorList>
    </citation>
    <scope>IDENTIFICATION</scope>
    <source>
        <strain evidence="6">A-37</strain>
    </source>
</reference>
<keyword evidence="7" id="KW-1185">Reference proteome</keyword>
<proteinExistence type="predicted"/>
<accession>A0A182MFU5</accession>
<evidence type="ECO:0000256" key="3">
    <source>
        <dbReference type="ARBA" id="ARBA00023157"/>
    </source>
</evidence>
<sequence>MCVTDLENVSLEYEIFNLEVMEGKQMKLLFRYGQRLLRNPKWYFNGRSVSQTRCTPNYGELVCRAVTRNDAGRYDLWADDGTRHGQASLMFSANVQVVKNAEHDLSEKIMQNNQVQEVESFGQQEETGNDCFCSGVTNRCRMATYLYRARHNFNLSSAIPETTLPTESEPATDFLKIPAVVWGGNLITAYGSYLRFPVTDECYFDRSKPCVLLFDKRYRDRAIGYYLPPSHDQRQVQVLMKESSWRLVSARHEPDVREREEKMNKFMFMSTLAHIKDVYIRGRYRSRDVHNTLSIDLATVYNEGLGKMTTVEDCDCHQGYGGLSCEVCNKGYIRMYESVNPDGLCLSIAKLWKLHIEKHSLQ</sequence>
<protein>
    <recommendedName>
        <fullName evidence="5">Laminin IV type A domain-containing protein</fullName>
    </recommendedName>
</protein>
<dbReference type="Proteomes" id="UP000075883">
    <property type="component" value="Unassembled WGS sequence"/>
</dbReference>
<feature type="domain" description="Laminin IV type A" evidence="5">
    <location>
        <begin position="116"/>
        <end position="313"/>
    </location>
</feature>
<keyword evidence="4" id="KW-0325">Glycoprotein</keyword>
<evidence type="ECO:0000256" key="1">
    <source>
        <dbReference type="ARBA" id="ARBA00022729"/>
    </source>
</evidence>
<keyword evidence="1" id="KW-0732">Signal</keyword>
<evidence type="ECO:0000259" key="5">
    <source>
        <dbReference type="PROSITE" id="PS51115"/>
    </source>
</evidence>
<evidence type="ECO:0000256" key="4">
    <source>
        <dbReference type="ARBA" id="ARBA00023180"/>
    </source>
</evidence>
<dbReference type="EnsemblMetazoa" id="ACUA017263-RA">
    <property type="protein sequence ID" value="ACUA017263-PA"/>
    <property type="gene ID" value="ACUA017263"/>
</dbReference>
<evidence type="ECO:0000313" key="6">
    <source>
        <dbReference type="EnsemblMetazoa" id="ACUA017263-PA"/>
    </source>
</evidence>
<dbReference type="PROSITE" id="PS51115">
    <property type="entry name" value="LAMININ_IVA"/>
    <property type="match status" value="1"/>
</dbReference>
<evidence type="ECO:0000313" key="7">
    <source>
        <dbReference type="Proteomes" id="UP000075883"/>
    </source>
</evidence>
<dbReference type="InterPro" id="IPR000034">
    <property type="entry name" value="Laminin_IV"/>
</dbReference>
<keyword evidence="3" id="KW-1015">Disulfide bond</keyword>
<dbReference type="VEuPathDB" id="VectorBase:ACUA017263"/>
<dbReference type="EMBL" id="AXCM01012564">
    <property type="status" value="NOT_ANNOTATED_CDS"/>
    <property type="molecule type" value="Genomic_DNA"/>
</dbReference>
<dbReference type="STRING" id="139723.A0A182MFU5"/>
<name>A0A182MFU5_9DIPT</name>
<reference evidence="7" key="1">
    <citation type="submission" date="2013-09" db="EMBL/GenBank/DDBJ databases">
        <title>The Genome Sequence of Anopheles culicifacies species A.</title>
        <authorList>
            <consortium name="The Broad Institute Genomics Platform"/>
            <person name="Neafsey D.E."/>
            <person name="Besansky N."/>
            <person name="Howell P."/>
            <person name="Walton C."/>
            <person name="Young S.K."/>
            <person name="Zeng Q."/>
            <person name="Gargeya S."/>
            <person name="Fitzgerald M."/>
            <person name="Haas B."/>
            <person name="Abouelleil A."/>
            <person name="Allen A.W."/>
            <person name="Alvarado L."/>
            <person name="Arachchi H.M."/>
            <person name="Berlin A.M."/>
            <person name="Chapman S.B."/>
            <person name="Gainer-Dewar J."/>
            <person name="Goldberg J."/>
            <person name="Griggs A."/>
            <person name="Gujja S."/>
            <person name="Hansen M."/>
            <person name="Howarth C."/>
            <person name="Imamovic A."/>
            <person name="Ireland A."/>
            <person name="Larimer J."/>
            <person name="McCowan C."/>
            <person name="Murphy C."/>
            <person name="Pearson M."/>
            <person name="Poon T.W."/>
            <person name="Priest M."/>
            <person name="Roberts A."/>
            <person name="Saif S."/>
            <person name="Shea T."/>
            <person name="Sisk P."/>
            <person name="Sykes S."/>
            <person name="Wortman J."/>
            <person name="Nusbaum C."/>
            <person name="Birren B."/>
        </authorList>
    </citation>
    <scope>NUCLEOTIDE SEQUENCE [LARGE SCALE GENOMIC DNA]</scope>
    <source>
        <strain evidence="7">A-37</strain>
    </source>
</reference>
<keyword evidence="2" id="KW-0677">Repeat</keyword>
<organism evidence="6 7">
    <name type="scientific">Anopheles culicifacies</name>
    <dbReference type="NCBI Taxonomy" id="139723"/>
    <lineage>
        <taxon>Eukaryota</taxon>
        <taxon>Metazoa</taxon>
        <taxon>Ecdysozoa</taxon>
        <taxon>Arthropoda</taxon>
        <taxon>Hexapoda</taxon>
        <taxon>Insecta</taxon>
        <taxon>Pterygota</taxon>
        <taxon>Neoptera</taxon>
        <taxon>Endopterygota</taxon>
        <taxon>Diptera</taxon>
        <taxon>Nematocera</taxon>
        <taxon>Culicoidea</taxon>
        <taxon>Culicidae</taxon>
        <taxon>Anophelinae</taxon>
        <taxon>Anopheles</taxon>
        <taxon>culicifacies species complex</taxon>
    </lineage>
</organism>